<dbReference type="Pfam" id="PF08294">
    <property type="entry name" value="TIM21"/>
    <property type="match status" value="1"/>
</dbReference>
<protein>
    <recommendedName>
        <fullName evidence="8">Mitochondrial import inner membrane translocase subunit Tim21</fullName>
    </recommendedName>
</protein>
<keyword evidence="3 8" id="KW-0812">Transmembrane</keyword>
<comment type="subunit">
    <text evidence="8">Component of the TIM23 complex.</text>
</comment>
<keyword evidence="10" id="KW-1185">Reference proteome</keyword>
<evidence type="ECO:0000256" key="1">
    <source>
        <dbReference type="ARBA" id="ARBA00004304"/>
    </source>
</evidence>
<dbReference type="Proteomes" id="UP000046395">
    <property type="component" value="Unassembled WGS sequence"/>
</dbReference>
<keyword evidence="8" id="KW-0811">Translocation</keyword>
<keyword evidence="8" id="KW-0653">Protein transport</keyword>
<name>A0A5S6R3N2_TRIMR</name>
<evidence type="ECO:0000256" key="3">
    <source>
        <dbReference type="ARBA" id="ARBA00022692"/>
    </source>
</evidence>
<evidence type="ECO:0000256" key="4">
    <source>
        <dbReference type="ARBA" id="ARBA00022946"/>
    </source>
</evidence>
<keyword evidence="8" id="KW-0999">Mitochondrion inner membrane</keyword>
<sequence length="254" mass="28628">MAVLLRRDLLCVKTVGRTLRVLTNVGSVNLHYPQSLQGRLRSNWKCKGSLPLIRLTHDAKQESKVPKSMEKSPEQGSPQQESLIMKVLMEESKAPATTIEKVAQAGKDLSYIAIIVACVAVTGVIAYTVLYELFSSNRPNAIHNKTLKLLLANEEAVDILGLPIKSKGETTRGGRSRHVRHFEFERNDRQFMRMVIHVSGSRRKGTVQVELEKDDNGKYQYRYVMLQSKDYPKRVVVLVDKRNELPAGSDLAED</sequence>
<comment type="subcellular location">
    <subcellularLocation>
        <location evidence="8">Mitochondrion inner membrane</location>
        <topology evidence="8">Single-pass membrane protein</topology>
    </subcellularLocation>
    <subcellularLocation>
        <location evidence="1">Mitochondrion membrane</location>
        <topology evidence="1">Single-pass membrane protein</topology>
    </subcellularLocation>
</comment>
<evidence type="ECO:0000256" key="5">
    <source>
        <dbReference type="ARBA" id="ARBA00022989"/>
    </source>
</evidence>
<dbReference type="GO" id="GO:0030150">
    <property type="term" value="P:protein import into mitochondrial matrix"/>
    <property type="evidence" value="ECO:0007669"/>
    <property type="project" value="UniProtKB-UniRule"/>
</dbReference>
<dbReference type="GO" id="GO:0005744">
    <property type="term" value="C:TIM23 mitochondrial import inner membrane translocase complex"/>
    <property type="evidence" value="ECO:0007669"/>
    <property type="project" value="UniProtKB-UniRule"/>
</dbReference>
<evidence type="ECO:0000256" key="2">
    <source>
        <dbReference type="ARBA" id="ARBA00010867"/>
    </source>
</evidence>
<accession>A0A5S6R3N2</accession>
<feature type="transmembrane region" description="Helical" evidence="8">
    <location>
        <begin position="109"/>
        <end position="130"/>
    </location>
</feature>
<evidence type="ECO:0000256" key="8">
    <source>
        <dbReference type="RuleBase" id="RU367142"/>
    </source>
</evidence>
<organism evidence="10 11">
    <name type="scientific">Trichuris muris</name>
    <name type="common">Mouse whipworm</name>
    <dbReference type="NCBI Taxonomy" id="70415"/>
    <lineage>
        <taxon>Eukaryota</taxon>
        <taxon>Metazoa</taxon>
        <taxon>Ecdysozoa</taxon>
        <taxon>Nematoda</taxon>
        <taxon>Enoplea</taxon>
        <taxon>Dorylaimia</taxon>
        <taxon>Trichinellida</taxon>
        <taxon>Trichuridae</taxon>
        <taxon>Trichuris</taxon>
    </lineage>
</organism>
<evidence type="ECO:0000313" key="11">
    <source>
        <dbReference type="WBParaSite" id="TMUE_3000013919.1"/>
    </source>
</evidence>
<proteinExistence type="inferred from homology"/>
<keyword evidence="7 8" id="KW-0472">Membrane</keyword>
<comment type="function">
    <text evidence="8">Essential component of the TIM23 complex, a complex that mediates the translocation of transit peptide-containing proteins across the mitochondrial inner membrane.</text>
</comment>
<dbReference type="STRING" id="70415.A0A5S6R3N2"/>
<evidence type="ECO:0000256" key="9">
    <source>
        <dbReference type="SAM" id="MobiDB-lite"/>
    </source>
</evidence>
<dbReference type="AlphaFoldDB" id="A0A5S6R3N2"/>
<keyword evidence="6 8" id="KW-0496">Mitochondrion</keyword>
<dbReference type="PANTHER" id="PTHR13032">
    <property type="entry name" value="MITOCHONDRIAL IMPORT INNER MEMBRANE TRANSLOCASE SUBUNIT TIM21"/>
    <property type="match status" value="1"/>
</dbReference>
<evidence type="ECO:0000256" key="6">
    <source>
        <dbReference type="ARBA" id="ARBA00023128"/>
    </source>
</evidence>
<feature type="region of interest" description="Disordered" evidence="9">
    <location>
        <begin position="59"/>
        <end position="80"/>
    </location>
</feature>
<dbReference type="WBParaSite" id="TMUE_3000013919.1">
    <property type="protein sequence ID" value="TMUE_3000013919.1"/>
    <property type="gene ID" value="WBGene00302067"/>
</dbReference>
<keyword evidence="5 8" id="KW-1133">Transmembrane helix</keyword>
<dbReference type="Gene3D" id="3.10.450.320">
    <property type="entry name" value="Mitochondrial import inner membrane translocase subunit Tim21"/>
    <property type="match status" value="1"/>
</dbReference>
<dbReference type="InterPro" id="IPR013261">
    <property type="entry name" value="Tim21"/>
</dbReference>
<evidence type="ECO:0000256" key="7">
    <source>
        <dbReference type="ARBA" id="ARBA00023136"/>
    </source>
</evidence>
<reference evidence="11" key="1">
    <citation type="submission" date="2019-12" db="UniProtKB">
        <authorList>
            <consortium name="WormBaseParasite"/>
        </authorList>
    </citation>
    <scope>IDENTIFICATION</scope>
</reference>
<comment type="similarity">
    <text evidence="2 8">Belongs to the TIM21 family.</text>
</comment>
<evidence type="ECO:0000313" key="10">
    <source>
        <dbReference type="Proteomes" id="UP000046395"/>
    </source>
</evidence>
<keyword evidence="4" id="KW-0809">Transit peptide</keyword>
<keyword evidence="8" id="KW-0813">Transport</keyword>
<feature type="compositionally biased region" description="Basic and acidic residues" evidence="9">
    <location>
        <begin position="59"/>
        <end position="73"/>
    </location>
</feature>
<dbReference type="PANTHER" id="PTHR13032:SF6">
    <property type="entry name" value="MITOCHONDRIAL IMPORT INNER MEMBRANE TRANSLOCASE SUBUNIT TIM21"/>
    <property type="match status" value="1"/>
</dbReference>
<dbReference type="InterPro" id="IPR038552">
    <property type="entry name" value="Tim21_IMS_sf"/>
</dbReference>